<dbReference type="Proteomes" id="UP000249516">
    <property type="component" value="Unassembled WGS sequence"/>
</dbReference>
<keyword evidence="1 4" id="KW-0808">Transferase</keyword>
<organism evidence="4 5">
    <name type="scientific">Kocuria tytonis</name>
    <dbReference type="NCBI Taxonomy" id="2054280"/>
    <lineage>
        <taxon>Bacteria</taxon>
        <taxon>Bacillati</taxon>
        <taxon>Actinomycetota</taxon>
        <taxon>Actinomycetes</taxon>
        <taxon>Micrococcales</taxon>
        <taxon>Micrococcaceae</taxon>
        <taxon>Kocuria</taxon>
    </lineage>
</organism>
<dbReference type="InterPro" id="IPR003484">
    <property type="entry name" value="NodA"/>
</dbReference>
<dbReference type="Pfam" id="PF02474">
    <property type="entry name" value="NodA"/>
    <property type="match status" value="1"/>
</dbReference>
<dbReference type="CDD" id="cd04301">
    <property type="entry name" value="NAT_SF"/>
    <property type="match status" value="1"/>
</dbReference>
<keyword evidence="2" id="KW-0012">Acyltransferase</keyword>
<dbReference type="GO" id="GO:0016747">
    <property type="term" value="F:acyltransferase activity, transferring groups other than amino-acyl groups"/>
    <property type="evidence" value="ECO:0007669"/>
    <property type="project" value="InterPro"/>
</dbReference>
<dbReference type="SUPFAM" id="SSF55729">
    <property type="entry name" value="Acyl-CoA N-acyltransferases (Nat)"/>
    <property type="match status" value="1"/>
</dbReference>
<dbReference type="EMBL" id="PNJG02000002">
    <property type="protein sequence ID" value="RKQ35020.1"/>
    <property type="molecule type" value="Genomic_DNA"/>
</dbReference>
<comment type="caution">
    <text evidence="4">The sequence shown here is derived from an EMBL/GenBank/DDBJ whole genome shotgun (WGS) entry which is preliminary data.</text>
</comment>
<dbReference type="InterPro" id="IPR016181">
    <property type="entry name" value="Acyl_CoA_acyltransferase"/>
</dbReference>
<dbReference type="OrthoDB" id="4142102at2"/>
<sequence length="186" mass="20217">MSLVADISSVWHRELTPEQTDQLGQLFDAEYGTDEGPWNPDAPYGYAPAELHVMAVEGGRVVGHVGTQRRMISVGDHEVLVAGTGGVLVSPSHRGQGLGARLLVAAQDAARSIAPAHYGYLGCREEVVPFYESCGYKRIEVTERFRSRDGSSQTVEETGAPVMVCSETRDVGTWPQGNVDLRGRCW</sequence>
<dbReference type="GO" id="GO:0005829">
    <property type="term" value="C:cytosol"/>
    <property type="evidence" value="ECO:0007669"/>
    <property type="project" value="InterPro"/>
</dbReference>
<dbReference type="AlphaFoldDB" id="A0A495A5P8"/>
<evidence type="ECO:0000256" key="1">
    <source>
        <dbReference type="ARBA" id="ARBA00022679"/>
    </source>
</evidence>
<evidence type="ECO:0000313" key="5">
    <source>
        <dbReference type="Proteomes" id="UP000249516"/>
    </source>
</evidence>
<evidence type="ECO:0000259" key="3">
    <source>
        <dbReference type="PROSITE" id="PS51186"/>
    </source>
</evidence>
<accession>A0A495A5P8</accession>
<evidence type="ECO:0000313" key="4">
    <source>
        <dbReference type="EMBL" id="RKQ35020.1"/>
    </source>
</evidence>
<proteinExistence type="predicted"/>
<keyword evidence="5" id="KW-1185">Reference proteome</keyword>
<feature type="domain" description="N-acetyltransferase" evidence="3">
    <location>
        <begin position="10"/>
        <end position="168"/>
    </location>
</feature>
<evidence type="ECO:0000256" key="2">
    <source>
        <dbReference type="ARBA" id="ARBA00023315"/>
    </source>
</evidence>
<dbReference type="InterPro" id="IPR050832">
    <property type="entry name" value="Bact_Acetyltransf"/>
</dbReference>
<dbReference type="PROSITE" id="PS51186">
    <property type="entry name" value="GNAT"/>
    <property type="match status" value="1"/>
</dbReference>
<dbReference type="Gene3D" id="3.40.630.30">
    <property type="match status" value="1"/>
</dbReference>
<dbReference type="PANTHER" id="PTHR43877">
    <property type="entry name" value="AMINOALKYLPHOSPHONATE N-ACETYLTRANSFERASE-RELATED-RELATED"/>
    <property type="match status" value="1"/>
</dbReference>
<gene>
    <name evidence="4" type="ORF">C1C97_007015</name>
</gene>
<protein>
    <submittedName>
        <fullName evidence="4">GNAT family N-acetyltransferase</fullName>
    </submittedName>
</protein>
<dbReference type="InterPro" id="IPR000182">
    <property type="entry name" value="GNAT_dom"/>
</dbReference>
<name>A0A495A5P8_9MICC</name>
<reference evidence="4 5" key="1">
    <citation type="submission" date="2018-10" db="EMBL/GenBank/DDBJ databases">
        <title>Kocuria tytouropygialis sp. nov., isolated from the uropygial gland of an American barn owl (Tyto furcata).</title>
        <authorList>
            <person name="Braun M.S."/>
            <person name="Wang E."/>
            <person name="Zimmermann S."/>
            <person name="Wagner H."/>
            <person name="Wink M."/>
        </authorList>
    </citation>
    <scope>NUCLEOTIDE SEQUENCE [LARGE SCALE GENOMIC DNA]</scope>
    <source>
        <strain evidence="4 5">442</strain>
    </source>
</reference>